<dbReference type="InterPro" id="IPR039589">
    <property type="entry name" value="TBCC1"/>
</dbReference>
<dbReference type="InterPro" id="IPR016098">
    <property type="entry name" value="CAP/MinC_C"/>
</dbReference>
<dbReference type="Proteomes" id="UP001230188">
    <property type="component" value="Unassembled WGS sequence"/>
</dbReference>
<dbReference type="EMBL" id="JAQMWT010000594">
    <property type="protein sequence ID" value="KAJ8599033.1"/>
    <property type="molecule type" value="Genomic_DNA"/>
</dbReference>
<keyword evidence="5" id="KW-1185">Reference proteome</keyword>
<evidence type="ECO:0000313" key="4">
    <source>
        <dbReference type="EMBL" id="KAJ8599033.1"/>
    </source>
</evidence>
<dbReference type="PANTHER" id="PTHR16052">
    <property type="entry name" value="TBCC DOMAIN-CONTAINING PROTEIN 1"/>
    <property type="match status" value="1"/>
</dbReference>
<evidence type="ECO:0000256" key="1">
    <source>
        <dbReference type="ARBA" id="ARBA00008848"/>
    </source>
</evidence>
<reference evidence="4" key="1">
    <citation type="submission" date="2023-01" db="EMBL/GenBank/DDBJ databases">
        <title>Metagenome sequencing of chrysophaentin producing Chrysophaeum taylorii.</title>
        <authorList>
            <person name="Davison J."/>
            <person name="Bewley C."/>
        </authorList>
    </citation>
    <scope>NUCLEOTIDE SEQUENCE</scope>
    <source>
        <strain evidence="4">NIES-1699</strain>
    </source>
</reference>
<evidence type="ECO:0000256" key="2">
    <source>
        <dbReference type="SAM" id="MobiDB-lite"/>
    </source>
</evidence>
<comment type="similarity">
    <text evidence="1">Belongs to the TBCC family.</text>
</comment>
<feature type="domain" description="C-CAP/cofactor C-like" evidence="3">
    <location>
        <begin position="331"/>
        <end position="476"/>
    </location>
</feature>
<organism evidence="4 5">
    <name type="scientific">Chrysophaeum taylorii</name>
    <dbReference type="NCBI Taxonomy" id="2483200"/>
    <lineage>
        <taxon>Eukaryota</taxon>
        <taxon>Sar</taxon>
        <taxon>Stramenopiles</taxon>
        <taxon>Ochrophyta</taxon>
        <taxon>Pelagophyceae</taxon>
        <taxon>Pelagomonadales</taxon>
        <taxon>Pelagomonadaceae</taxon>
        <taxon>Chrysophaeum</taxon>
    </lineage>
</organism>
<dbReference type="InterPro" id="IPR017901">
    <property type="entry name" value="C-CAP_CF_C-like"/>
</dbReference>
<dbReference type="PANTHER" id="PTHR16052:SF0">
    <property type="entry name" value="TBCC DOMAIN-CONTAINING PROTEIN 1"/>
    <property type="match status" value="1"/>
</dbReference>
<name>A0AAD7U8I6_9STRA</name>
<protein>
    <recommendedName>
        <fullName evidence="3">C-CAP/cofactor C-like domain-containing protein</fullName>
    </recommendedName>
</protein>
<dbReference type="InterPro" id="IPR012945">
    <property type="entry name" value="Tubulin-bd_cofactor_C_dom"/>
</dbReference>
<evidence type="ECO:0000259" key="3">
    <source>
        <dbReference type="PROSITE" id="PS51329"/>
    </source>
</evidence>
<dbReference type="Gene3D" id="2.160.20.70">
    <property type="match status" value="1"/>
</dbReference>
<sequence>MGDGGFALRHEVFAAVLPHEAAASCAECVQDAQLRVEDVVIVAEELRGPQRRRGAELRDETSYATWLATAWHVLAWPEPSARLFWEMVWLLGDECAGGRDARAPEQVAVGDEPPAERALDARLPASDLALFLLIHCRHDATPPDASAFEEAWIQERRDGDSDTESVESGHAATETPPASPPTSPRSARSTKRASIELCLRARAAAEATRLEWIAARFETILRLVVSDDDDDDSTFGDQGADDARRRRRFQRPFRVSRREFDRLSFLLRVVRAERPSLGAFCPLFDDDADVVDGADLARWLSEALRVDEPPLYSGKVVGGERSPNSHASRSYSCSASTAAGAGTSTMAIVDARRCTRVVVDDATTEEPPLLRDCRIVGCRDVRVYVLTAARYVDVVGCVDCTIVVGAVARVARLVACERTHVVTAAGRAVVSSCLNCCLSLYSPFSPLLDGDNRSCKLAPFCAVYDGLVDHLARARLLATTREQQGLSVVGNAVPPAAAQVDGDERRVAPAPPNLWRVPLRLASAVNRGSNFARSPLSSDSLVLSPADFELVGGPFASRDTLIPFPLPVEYAAALQAKSDRAQDLRRRITDSSLAASDRAKVEAAAKAAFAKWLVESRSLRHVVELMHLENSHDDPDI</sequence>
<feature type="region of interest" description="Disordered" evidence="2">
    <location>
        <begin position="156"/>
        <end position="190"/>
    </location>
</feature>
<proteinExistence type="inferred from homology"/>
<gene>
    <name evidence="4" type="ORF">CTAYLR_007676</name>
</gene>
<dbReference type="Pfam" id="PF07986">
    <property type="entry name" value="TBCC"/>
    <property type="match status" value="1"/>
</dbReference>
<comment type="caution">
    <text evidence="4">The sequence shown here is derived from an EMBL/GenBank/DDBJ whole genome shotgun (WGS) entry which is preliminary data.</text>
</comment>
<dbReference type="AlphaFoldDB" id="A0AAD7U8I6"/>
<dbReference type="PROSITE" id="PS51329">
    <property type="entry name" value="C_CAP_COFACTOR_C"/>
    <property type="match status" value="1"/>
</dbReference>
<accession>A0AAD7U8I6</accession>
<evidence type="ECO:0000313" key="5">
    <source>
        <dbReference type="Proteomes" id="UP001230188"/>
    </source>
</evidence>